<dbReference type="FunFam" id="3.30.565.10:FF:000010">
    <property type="entry name" value="Sensor histidine kinase RcsC"/>
    <property type="match status" value="1"/>
</dbReference>
<dbReference type="Pfam" id="PF13185">
    <property type="entry name" value="GAF_2"/>
    <property type="match status" value="1"/>
</dbReference>
<dbReference type="PANTHER" id="PTHR45339:SF1">
    <property type="entry name" value="HYBRID SIGNAL TRANSDUCTION HISTIDINE KINASE J"/>
    <property type="match status" value="1"/>
</dbReference>
<dbReference type="EC" id="2.7.13.3" evidence="2"/>
<evidence type="ECO:0000256" key="9">
    <source>
        <dbReference type="ARBA" id="ARBA00058004"/>
    </source>
</evidence>
<dbReference type="AlphaFoldDB" id="A0AAW9QAB3"/>
<dbReference type="Gene3D" id="3.40.50.2300">
    <property type="match status" value="3"/>
</dbReference>
<feature type="modified residue" description="4-aspartylphosphate" evidence="11">
    <location>
        <position position="576"/>
    </location>
</feature>
<dbReference type="SUPFAM" id="SSF52172">
    <property type="entry name" value="CheY-like"/>
    <property type="match status" value="3"/>
</dbReference>
<keyword evidence="5" id="KW-0732">Signal</keyword>
<organism evidence="16 17">
    <name type="scientific">Aquincola agrisoli</name>
    <dbReference type="NCBI Taxonomy" id="3119538"/>
    <lineage>
        <taxon>Bacteria</taxon>
        <taxon>Pseudomonadati</taxon>
        <taxon>Pseudomonadota</taxon>
        <taxon>Betaproteobacteria</taxon>
        <taxon>Burkholderiales</taxon>
        <taxon>Sphaerotilaceae</taxon>
        <taxon>Aquincola</taxon>
    </lineage>
</organism>
<dbReference type="Pfam" id="PF00072">
    <property type="entry name" value="Response_reg"/>
    <property type="match status" value="3"/>
</dbReference>
<feature type="region of interest" description="Disordered" evidence="13">
    <location>
        <begin position="475"/>
        <end position="500"/>
    </location>
</feature>
<dbReference type="CDD" id="cd00082">
    <property type="entry name" value="HisKA"/>
    <property type="match status" value="1"/>
</dbReference>
<feature type="compositionally biased region" description="Pro residues" evidence="13">
    <location>
        <begin position="488"/>
        <end position="500"/>
    </location>
</feature>
<evidence type="ECO:0000259" key="14">
    <source>
        <dbReference type="PROSITE" id="PS50109"/>
    </source>
</evidence>
<dbReference type="InterPro" id="IPR001789">
    <property type="entry name" value="Sig_transdc_resp-reg_receiver"/>
</dbReference>
<evidence type="ECO:0000256" key="7">
    <source>
        <dbReference type="ARBA" id="ARBA00023012"/>
    </source>
</evidence>
<evidence type="ECO:0000313" key="16">
    <source>
        <dbReference type="EMBL" id="MEF7613113.1"/>
    </source>
</evidence>
<dbReference type="PROSITE" id="PS50110">
    <property type="entry name" value="RESPONSE_REGULATORY"/>
    <property type="match status" value="3"/>
</dbReference>
<dbReference type="Pfam" id="PF00512">
    <property type="entry name" value="HisKA"/>
    <property type="match status" value="1"/>
</dbReference>
<feature type="domain" description="Histidine kinase" evidence="14">
    <location>
        <begin position="251"/>
        <end position="472"/>
    </location>
</feature>
<protein>
    <recommendedName>
        <fullName evidence="10">Virulence sensor protein BvgS</fullName>
        <ecNumber evidence="2">2.7.13.3</ecNumber>
    </recommendedName>
</protein>
<dbReference type="InterPro" id="IPR011006">
    <property type="entry name" value="CheY-like_superfamily"/>
</dbReference>
<keyword evidence="8" id="KW-0843">Virulence</keyword>
<dbReference type="PANTHER" id="PTHR45339">
    <property type="entry name" value="HYBRID SIGNAL TRANSDUCTION HISTIDINE KINASE J"/>
    <property type="match status" value="1"/>
</dbReference>
<keyword evidence="6" id="KW-0418">Kinase</keyword>
<reference evidence="16 17" key="1">
    <citation type="submission" date="2024-02" db="EMBL/GenBank/DDBJ databases">
        <title>Genome sequence of Aquincola sp. MAHUQ-54.</title>
        <authorList>
            <person name="Huq M.A."/>
        </authorList>
    </citation>
    <scope>NUCLEOTIDE SEQUENCE [LARGE SCALE GENOMIC DNA]</scope>
    <source>
        <strain evidence="16 17">MAHUQ-54</strain>
    </source>
</reference>
<evidence type="ECO:0000313" key="17">
    <source>
        <dbReference type="Proteomes" id="UP001336250"/>
    </source>
</evidence>
<dbReference type="InterPro" id="IPR036097">
    <property type="entry name" value="HisK_dim/P_sf"/>
</dbReference>
<keyword evidence="3 11" id="KW-0597">Phosphoprotein</keyword>
<comment type="catalytic activity">
    <reaction evidence="1">
        <text>ATP + protein L-histidine = ADP + protein N-phospho-L-histidine.</text>
        <dbReference type="EC" id="2.7.13.3"/>
    </reaction>
</comment>
<dbReference type="InterPro" id="IPR003018">
    <property type="entry name" value="GAF"/>
</dbReference>
<dbReference type="SUPFAM" id="SSF55781">
    <property type="entry name" value="GAF domain-like"/>
    <property type="match status" value="1"/>
</dbReference>
<dbReference type="SMART" id="SM00065">
    <property type="entry name" value="GAF"/>
    <property type="match status" value="1"/>
</dbReference>
<dbReference type="Gene3D" id="3.30.565.10">
    <property type="entry name" value="Histidine kinase-like ATPase, C-terminal domain"/>
    <property type="match status" value="1"/>
</dbReference>
<dbReference type="CDD" id="cd17546">
    <property type="entry name" value="REC_hyHK_CKI1_RcsC-like"/>
    <property type="match status" value="1"/>
</dbReference>
<dbReference type="GO" id="GO:0000155">
    <property type="term" value="F:phosphorelay sensor kinase activity"/>
    <property type="evidence" value="ECO:0007669"/>
    <property type="project" value="InterPro"/>
</dbReference>
<dbReference type="SUPFAM" id="SSF55874">
    <property type="entry name" value="ATPase domain of HSP90 chaperone/DNA topoisomerase II/histidine kinase"/>
    <property type="match status" value="1"/>
</dbReference>
<evidence type="ECO:0000256" key="12">
    <source>
        <dbReference type="SAM" id="Coils"/>
    </source>
</evidence>
<comment type="function">
    <text evidence="9">Member of the two-component regulatory system BvgS/BvgA. Phosphorylates BvgA via a four-step phosphorelay in response to environmental signals.</text>
</comment>
<sequence>MALGAELQGDPRLELLAERALRFLAGFMEAPVGALYVAQPDGSFRRMAGYALEDAAPLPAAVLPGQGLLGQAAQGMRVLHVSQVPDGYLHVGSPLGRAKPRELLLAPVVVDGGVQCVVELGFFRRVTPVDRELMLRIAASLAMGVRASRDRSRLEELLEETQHQAEELQAQQEELRVSNEELEEQSRVLRQSQARLEGQQAELEQSNQRLGTQARTLENQRDELSNAQRILAERAGELERASQYKSEFLANMSHELRTPLHSTLILAKLLADSRPGNLSPEQVKFAQTISAAGNDLLGLINDILDLSKIEAGKMEVDPQHVGLAGFLERLRRSVEPLAHDRGLAFRLVVDEQVPDGFVTDEARCAQILKNLLSNAVKFTEAGEVVLQVSSDADARMLHFAVRDTGVGIPEGKHEAIFEAFTQADGSTHRRFGGTGLGLTISRDLAQLLGCGIRMNSIVGRGSVFTLTLPWSMPAPAPSAAPGARPPGHGLPPPAALGPPSAPVLPAPPVAAEAVTDDRAALQPGVQTLLVIEDDLPFAAILRDLGREAGFQCVVAHTAADGLQAAREHRPGAILLDMQLPDQPGLAVLDRLKQDPQTRHVPVHVVSVVDHARDAFGMGAVGYDMKPADREQLAGVLARLAGRLSRTLRRLLVVEDDPRQRESIRALLQSDGIEIVDAATAGAALGRLQGEAFDCVVMDLSLPDMSGFDLLERLSERGGIVYPPVIVYTGRSLTRDQEERLRRFSKSIILKGARSPERLLSEVTLFLHQAEGDLPADRQRMLRQARERESVLEGRRVLVVDDDVRNIFALSAVLEPKGCTVAIARNGRESLEVLARSAAQGPPVDLVLMDIMMPEMDGYSAMREIRSRPEFAGLPIIALTAKAMRDDQEKCLAAGASDYIAKPLDVEKLLSLVRVWMRA</sequence>
<dbReference type="SUPFAM" id="SSF47384">
    <property type="entry name" value="Homodimeric domain of signal transducing histidine kinase"/>
    <property type="match status" value="1"/>
</dbReference>
<evidence type="ECO:0000256" key="10">
    <source>
        <dbReference type="ARBA" id="ARBA00070152"/>
    </source>
</evidence>
<keyword evidence="17" id="KW-1185">Reference proteome</keyword>
<feature type="domain" description="Response regulatory" evidence="15">
    <location>
        <begin position="649"/>
        <end position="765"/>
    </location>
</feature>
<evidence type="ECO:0000256" key="2">
    <source>
        <dbReference type="ARBA" id="ARBA00012438"/>
    </source>
</evidence>
<dbReference type="RefSeq" id="WP_332288050.1">
    <property type="nucleotide sequence ID" value="NZ_JAZIBG010000012.1"/>
</dbReference>
<accession>A0AAW9QAB3</accession>
<dbReference type="Gene3D" id="3.30.450.40">
    <property type="match status" value="1"/>
</dbReference>
<dbReference type="Gene3D" id="1.10.287.130">
    <property type="match status" value="1"/>
</dbReference>
<comment type="caution">
    <text evidence="16">The sequence shown here is derived from an EMBL/GenBank/DDBJ whole genome shotgun (WGS) entry which is preliminary data.</text>
</comment>
<evidence type="ECO:0000256" key="3">
    <source>
        <dbReference type="ARBA" id="ARBA00022553"/>
    </source>
</evidence>
<evidence type="ECO:0000259" key="15">
    <source>
        <dbReference type="PROSITE" id="PS50110"/>
    </source>
</evidence>
<evidence type="ECO:0000256" key="11">
    <source>
        <dbReference type="PROSITE-ProRule" id="PRU00169"/>
    </source>
</evidence>
<evidence type="ECO:0000256" key="5">
    <source>
        <dbReference type="ARBA" id="ARBA00022729"/>
    </source>
</evidence>
<feature type="coiled-coil region" evidence="12">
    <location>
        <begin position="151"/>
        <end position="234"/>
    </location>
</feature>
<keyword evidence="7" id="KW-0902">Two-component regulatory system</keyword>
<evidence type="ECO:0000256" key="1">
    <source>
        <dbReference type="ARBA" id="ARBA00000085"/>
    </source>
</evidence>
<dbReference type="InterPro" id="IPR029016">
    <property type="entry name" value="GAF-like_dom_sf"/>
</dbReference>
<dbReference type="PROSITE" id="PS50109">
    <property type="entry name" value="HIS_KIN"/>
    <property type="match status" value="1"/>
</dbReference>
<evidence type="ECO:0000256" key="13">
    <source>
        <dbReference type="SAM" id="MobiDB-lite"/>
    </source>
</evidence>
<keyword evidence="4" id="KW-0808">Transferase</keyword>
<dbReference type="CDD" id="cd16922">
    <property type="entry name" value="HATPase_EvgS-ArcB-TorS-like"/>
    <property type="match status" value="1"/>
</dbReference>
<evidence type="ECO:0000256" key="4">
    <source>
        <dbReference type="ARBA" id="ARBA00022679"/>
    </source>
</evidence>
<proteinExistence type="predicted"/>
<keyword evidence="12" id="KW-0175">Coiled coil</keyword>
<feature type="domain" description="Response regulatory" evidence="15">
    <location>
        <begin position="527"/>
        <end position="640"/>
    </location>
</feature>
<dbReference type="Proteomes" id="UP001336250">
    <property type="component" value="Unassembled WGS sequence"/>
</dbReference>
<dbReference type="CDD" id="cd00156">
    <property type="entry name" value="REC"/>
    <property type="match status" value="1"/>
</dbReference>
<dbReference type="Pfam" id="PF02518">
    <property type="entry name" value="HATPase_c"/>
    <property type="match status" value="1"/>
</dbReference>
<dbReference type="PRINTS" id="PR00344">
    <property type="entry name" value="BCTRLSENSOR"/>
</dbReference>
<dbReference type="InterPro" id="IPR004358">
    <property type="entry name" value="Sig_transdc_His_kin-like_C"/>
</dbReference>
<dbReference type="SMART" id="SM00448">
    <property type="entry name" value="REC"/>
    <property type="match status" value="3"/>
</dbReference>
<feature type="modified residue" description="4-aspartylphosphate" evidence="11">
    <location>
        <position position="849"/>
    </location>
</feature>
<dbReference type="InterPro" id="IPR003661">
    <property type="entry name" value="HisK_dim/P_dom"/>
</dbReference>
<gene>
    <name evidence="16" type="ORF">V4F39_04255</name>
</gene>
<evidence type="ECO:0000256" key="6">
    <source>
        <dbReference type="ARBA" id="ARBA00022777"/>
    </source>
</evidence>
<name>A0AAW9QAB3_9BURK</name>
<dbReference type="InterPro" id="IPR036890">
    <property type="entry name" value="HATPase_C_sf"/>
</dbReference>
<dbReference type="InterPro" id="IPR005467">
    <property type="entry name" value="His_kinase_dom"/>
</dbReference>
<feature type="modified residue" description="4-aspartylphosphate" evidence="11">
    <location>
        <position position="698"/>
    </location>
</feature>
<dbReference type="EMBL" id="JAZIBG010000012">
    <property type="protein sequence ID" value="MEF7613113.1"/>
    <property type="molecule type" value="Genomic_DNA"/>
</dbReference>
<evidence type="ECO:0000256" key="8">
    <source>
        <dbReference type="ARBA" id="ARBA00023026"/>
    </source>
</evidence>
<dbReference type="SMART" id="SM00388">
    <property type="entry name" value="HisKA"/>
    <property type="match status" value="1"/>
</dbReference>
<feature type="domain" description="Response regulatory" evidence="15">
    <location>
        <begin position="795"/>
        <end position="916"/>
    </location>
</feature>
<dbReference type="SMART" id="SM00387">
    <property type="entry name" value="HATPase_c"/>
    <property type="match status" value="1"/>
</dbReference>
<dbReference type="InterPro" id="IPR003594">
    <property type="entry name" value="HATPase_dom"/>
</dbReference>